<evidence type="ECO:0000259" key="7">
    <source>
        <dbReference type="PROSITE" id="PS52002"/>
    </source>
</evidence>
<dbReference type="PROSITE" id="PS51536">
    <property type="entry name" value="TFG"/>
    <property type="match status" value="1"/>
</dbReference>
<reference evidence="8 9" key="1">
    <citation type="submission" date="2021-09" db="EMBL/GenBank/DDBJ databases">
        <title>Genomic insights and catalytic innovation underlie evolution of tropane alkaloids biosynthesis.</title>
        <authorList>
            <person name="Wang Y.-J."/>
            <person name="Tian T."/>
            <person name="Huang J.-P."/>
            <person name="Huang S.-X."/>
        </authorList>
    </citation>
    <scope>NUCLEOTIDE SEQUENCE [LARGE SCALE GENOMIC DNA]</scope>
    <source>
        <strain evidence="8">KIB-2018</strain>
        <tissue evidence="8">Leaf</tissue>
    </source>
</reference>
<name>A0AAV8U4N1_9ROSI</name>
<evidence type="ECO:0008006" key="10">
    <source>
        <dbReference type="Google" id="ProtNLM"/>
    </source>
</evidence>
<evidence type="ECO:0000259" key="6">
    <source>
        <dbReference type="PROSITE" id="PS51536"/>
    </source>
</evidence>
<dbReference type="GO" id="GO:0034063">
    <property type="term" value="P:stress granule assembly"/>
    <property type="evidence" value="ECO:0007669"/>
    <property type="project" value="TreeGrafter"/>
</dbReference>
<dbReference type="InterPro" id="IPR047575">
    <property type="entry name" value="Sm"/>
</dbReference>
<evidence type="ECO:0000313" key="8">
    <source>
        <dbReference type="EMBL" id="KAJ8774277.1"/>
    </source>
</evidence>
<dbReference type="Proteomes" id="UP001159364">
    <property type="component" value="Linkage Group LG01"/>
</dbReference>
<protein>
    <recommendedName>
        <fullName evidence="10">Protein decapping 5-like</fullName>
    </recommendedName>
</protein>
<evidence type="ECO:0000256" key="2">
    <source>
        <dbReference type="PROSITE-ProRule" id="PRU00869"/>
    </source>
</evidence>
<evidence type="ECO:0000313" key="9">
    <source>
        <dbReference type="Proteomes" id="UP001159364"/>
    </source>
</evidence>
<evidence type="ECO:0000259" key="5">
    <source>
        <dbReference type="PROSITE" id="PS51513"/>
    </source>
</evidence>
<dbReference type="InterPro" id="IPR025609">
    <property type="entry name" value="Lsm14-like_N"/>
</dbReference>
<dbReference type="InterPro" id="IPR025762">
    <property type="entry name" value="DFDF"/>
</dbReference>
<proteinExistence type="predicted"/>
<dbReference type="InterPro" id="IPR010920">
    <property type="entry name" value="LSM_dom_sf"/>
</dbReference>
<dbReference type="Pfam" id="PF09532">
    <property type="entry name" value="FDF"/>
    <property type="match status" value="1"/>
</dbReference>
<feature type="region of interest" description="Disordered" evidence="3">
    <location>
        <begin position="349"/>
        <end position="368"/>
    </location>
</feature>
<accession>A0AAV8U4N1</accession>
<keyword evidence="9" id="KW-1185">Reference proteome</keyword>
<dbReference type="Pfam" id="PF12701">
    <property type="entry name" value="LSM14"/>
    <property type="match status" value="1"/>
</dbReference>
<dbReference type="SUPFAM" id="SSF50182">
    <property type="entry name" value="Sm-like ribonucleoproteins"/>
    <property type="match status" value="1"/>
</dbReference>
<organism evidence="8 9">
    <name type="scientific">Erythroxylum novogranatense</name>
    <dbReference type="NCBI Taxonomy" id="1862640"/>
    <lineage>
        <taxon>Eukaryota</taxon>
        <taxon>Viridiplantae</taxon>
        <taxon>Streptophyta</taxon>
        <taxon>Embryophyta</taxon>
        <taxon>Tracheophyta</taxon>
        <taxon>Spermatophyta</taxon>
        <taxon>Magnoliopsida</taxon>
        <taxon>eudicotyledons</taxon>
        <taxon>Gunneridae</taxon>
        <taxon>Pentapetalae</taxon>
        <taxon>rosids</taxon>
        <taxon>fabids</taxon>
        <taxon>Malpighiales</taxon>
        <taxon>Erythroxylaceae</taxon>
        <taxon>Erythroxylum</taxon>
    </lineage>
</organism>
<dbReference type="SMART" id="SM01199">
    <property type="entry name" value="FDF"/>
    <property type="match status" value="1"/>
</dbReference>
<dbReference type="GO" id="GO:0000932">
    <property type="term" value="C:P-body"/>
    <property type="evidence" value="ECO:0007669"/>
    <property type="project" value="TreeGrafter"/>
</dbReference>
<comment type="caution">
    <text evidence="8">The sequence shown here is derived from an EMBL/GenBank/DDBJ whole genome shotgun (WGS) entry which is preliminary data.</text>
</comment>
<dbReference type="PANTHER" id="PTHR13586">
    <property type="entry name" value="SCD6 PROTEIN-RELATED"/>
    <property type="match status" value="1"/>
</dbReference>
<dbReference type="PROSITE" id="PS52002">
    <property type="entry name" value="SM"/>
    <property type="match status" value="1"/>
</dbReference>
<dbReference type="GO" id="GO:0003729">
    <property type="term" value="F:mRNA binding"/>
    <property type="evidence" value="ECO:0007669"/>
    <property type="project" value="TreeGrafter"/>
</dbReference>
<feature type="domain" description="FFD box profile" evidence="5">
    <location>
        <begin position="440"/>
        <end position="455"/>
    </location>
</feature>
<dbReference type="PROSITE" id="PS51513">
    <property type="entry name" value="FFD"/>
    <property type="match status" value="1"/>
</dbReference>
<feature type="compositionally biased region" description="Polar residues" evidence="3">
    <location>
        <begin position="151"/>
        <end position="197"/>
    </location>
</feature>
<dbReference type="InterPro" id="IPR019050">
    <property type="entry name" value="FDF_dom"/>
</dbReference>
<dbReference type="InterPro" id="IPR025761">
    <property type="entry name" value="FFD_box"/>
</dbReference>
<feature type="domain" description="Sm" evidence="7">
    <location>
        <begin position="9"/>
        <end position="92"/>
    </location>
</feature>
<dbReference type="Gene3D" id="2.30.30.100">
    <property type="match status" value="1"/>
</dbReference>
<dbReference type="EMBL" id="JAIWQS010000001">
    <property type="protein sequence ID" value="KAJ8774277.1"/>
    <property type="molecule type" value="Genomic_DNA"/>
</dbReference>
<feature type="short sequence motif" description="TFG box" evidence="2">
    <location>
        <begin position="461"/>
        <end position="481"/>
    </location>
</feature>
<feature type="domain" description="DFDF" evidence="4">
    <location>
        <begin position="375"/>
        <end position="411"/>
    </location>
</feature>
<gene>
    <name evidence="8" type="ORF">K2173_009708</name>
</gene>
<dbReference type="AlphaFoldDB" id="A0AAV8U4N1"/>
<sequence>MPASSDSNDNHKRVESYIGSFISLISKSDIRYEGVLSHLSVSDSTLALSNVRSYGSEGRKKDGPQIPPSDVLYEYILFRGTDIKDLQVKPMLSVPREEHVHTDPAIIQSQFAGVPSGNSISPSFGIKNFTEPAQGLNTPALPSGVYPLPTYPSSNDGGTGLSQATQNAGPSFSTPSYWQGLDGTSSSRSFTLQHSSMVSPPLPVQNQMQLLGVEDTPVLGPTNSSEFVSHMPPAASDPIQPNFQYLTNPVQFSTSQGSFQSPNMLTTLSIPFSTQETNIIIPQSISKGVFNPPIMQPTQILPYPLSSHDVSFTSPFLTPSPSLLSPQQSAHFIPDVFPSTQKVLPDQNDVSAPTSMSSTSLHWNSGQATQPPLLPLPNSSNQFTEEFDFEAMNEKFKKDEVWDCLGKAKQLTKGTDENPNDRSWGDKEFGGLVSTIDAKPAYNKDNFFDNISCNSLNRGGNGQNRFAERMKHDTETFGIFRQNPNLSYGGFGTGRGNNYHRGHSWGRGYGRGHGGRGRGNITF</sequence>
<evidence type="ECO:0000259" key="4">
    <source>
        <dbReference type="PROSITE" id="PS51512"/>
    </source>
</evidence>
<evidence type="ECO:0000256" key="1">
    <source>
        <dbReference type="PROSITE-ProRule" id="PRU00846"/>
    </source>
</evidence>
<feature type="domain" description="TFG box profile" evidence="6">
    <location>
        <begin position="461"/>
        <end position="481"/>
    </location>
</feature>
<dbReference type="CDD" id="cd01736">
    <property type="entry name" value="LSm14_N"/>
    <property type="match status" value="1"/>
</dbReference>
<dbReference type="SMART" id="SM01271">
    <property type="entry name" value="LSM14"/>
    <property type="match status" value="1"/>
</dbReference>
<dbReference type="PANTHER" id="PTHR13586:SF23">
    <property type="entry name" value="DECAPPING 5-LIKE PROTEIN-RELATED"/>
    <property type="match status" value="1"/>
</dbReference>
<dbReference type="GO" id="GO:0033962">
    <property type="term" value="P:P-body assembly"/>
    <property type="evidence" value="ECO:0007669"/>
    <property type="project" value="TreeGrafter"/>
</dbReference>
<dbReference type="InterPro" id="IPR025768">
    <property type="entry name" value="TFG_box"/>
</dbReference>
<feature type="short sequence motif" description="FFD box" evidence="1">
    <location>
        <begin position="440"/>
        <end position="455"/>
    </location>
</feature>
<dbReference type="PROSITE" id="PS51512">
    <property type="entry name" value="DFDF"/>
    <property type="match status" value="1"/>
</dbReference>
<feature type="region of interest" description="Disordered" evidence="3">
    <location>
        <begin position="150"/>
        <end position="197"/>
    </location>
</feature>
<evidence type="ECO:0000256" key="3">
    <source>
        <dbReference type="SAM" id="MobiDB-lite"/>
    </source>
</evidence>